<feature type="transmembrane region" description="Helical" evidence="1">
    <location>
        <begin position="890"/>
        <end position="908"/>
    </location>
</feature>
<keyword evidence="1" id="KW-0812">Transmembrane</keyword>
<dbReference type="Gene3D" id="3.30.2090.10">
    <property type="entry name" value="Multidrug efflux transporter AcrB TolC docking domain, DN and DC subdomains"/>
    <property type="match status" value="2"/>
</dbReference>
<dbReference type="Gene3D" id="3.30.70.1440">
    <property type="entry name" value="Multidrug efflux transporter AcrB pore domain"/>
    <property type="match status" value="1"/>
</dbReference>
<feature type="transmembrane region" description="Helical" evidence="1">
    <location>
        <begin position="462"/>
        <end position="489"/>
    </location>
</feature>
<feature type="transmembrane region" description="Helical" evidence="1">
    <location>
        <begin position="364"/>
        <end position="383"/>
    </location>
</feature>
<dbReference type="PANTHER" id="PTHR32063:SF18">
    <property type="entry name" value="CATION EFFLUX SYSTEM PROTEIN"/>
    <property type="match status" value="1"/>
</dbReference>
<dbReference type="Gene3D" id="1.20.1640.10">
    <property type="entry name" value="Multidrug efflux transporter AcrB transmembrane domain"/>
    <property type="match status" value="2"/>
</dbReference>
<dbReference type="SUPFAM" id="SSF82693">
    <property type="entry name" value="Multidrug efflux transporter AcrB pore domain, PN1, PN2, PC1 and PC2 subdomains"/>
    <property type="match status" value="2"/>
</dbReference>
<dbReference type="InterPro" id="IPR001036">
    <property type="entry name" value="Acrflvin-R"/>
</dbReference>
<reference evidence="2 3" key="1">
    <citation type="journal article" date="2017" name="Genome Announc.">
        <title>Complete Genome Sequences of Two Acetylene-Fermenting Pelobacter acetylenicus Strains.</title>
        <authorList>
            <person name="Sutton J.M."/>
            <person name="Baesman S.M."/>
            <person name="Fierst J.L."/>
            <person name="Poret-Peterson A.T."/>
            <person name="Oremland R.S."/>
            <person name="Dunlap D.S."/>
            <person name="Akob D.M."/>
        </authorList>
    </citation>
    <scope>NUCLEOTIDE SEQUENCE [LARGE SCALE GENOMIC DNA]</scope>
    <source>
        <strain evidence="2 3">SFB93</strain>
    </source>
</reference>
<accession>A0A1L3GPW0</accession>
<feature type="transmembrane region" description="Helical" evidence="1">
    <location>
        <begin position="914"/>
        <end position="937"/>
    </location>
</feature>
<feature type="transmembrane region" description="Helical" evidence="1">
    <location>
        <begin position="995"/>
        <end position="1018"/>
    </location>
</feature>
<dbReference type="GO" id="GO:0005886">
    <property type="term" value="C:plasma membrane"/>
    <property type="evidence" value="ECO:0007669"/>
    <property type="project" value="TreeGrafter"/>
</dbReference>
<dbReference type="Gene3D" id="3.30.70.1430">
    <property type="entry name" value="Multidrug efflux transporter AcrB pore domain"/>
    <property type="match status" value="2"/>
</dbReference>
<feature type="transmembrane region" description="Helical" evidence="1">
    <location>
        <begin position="334"/>
        <end position="355"/>
    </location>
</feature>
<feature type="transmembrane region" description="Helical" evidence="1">
    <location>
        <begin position="389"/>
        <end position="412"/>
    </location>
</feature>
<dbReference type="GO" id="GO:0042910">
    <property type="term" value="F:xenobiotic transmembrane transporter activity"/>
    <property type="evidence" value="ECO:0007669"/>
    <property type="project" value="TreeGrafter"/>
</dbReference>
<dbReference type="OrthoDB" id="9807612at2"/>
<dbReference type="PANTHER" id="PTHR32063">
    <property type="match status" value="1"/>
</dbReference>
<dbReference type="RefSeq" id="WP_072283925.1">
    <property type="nucleotide sequence ID" value="NZ_CP015519.1"/>
</dbReference>
<organism evidence="2 3">
    <name type="scientific">Syntrophotalea acetylenivorans</name>
    <dbReference type="NCBI Taxonomy" id="1842532"/>
    <lineage>
        <taxon>Bacteria</taxon>
        <taxon>Pseudomonadati</taxon>
        <taxon>Thermodesulfobacteriota</taxon>
        <taxon>Desulfuromonadia</taxon>
        <taxon>Desulfuromonadales</taxon>
        <taxon>Syntrophotaleaceae</taxon>
        <taxon>Syntrophotalea</taxon>
    </lineage>
</organism>
<dbReference type="PRINTS" id="PR00702">
    <property type="entry name" value="ACRIFLAVINRP"/>
</dbReference>
<name>A0A1L3GPW0_9BACT</name>
<sequence length="1034" mass="115238">MNLTRSALEKNRVTLVALLVVALAGLFYFSTLPRAEDPGFVVRVAQVLTYFPGASPERVEQLVTDKLEKVIQEIPQIDYIESESKPGVSVIWVNILERHKEMRPIWDDLRRKVTRATGELPDEVVGPFVNDEFGDIFGIIVAISGEDFSYAELKEMADDCRNDLLLNPHIAKVDIQGIQQERIFVEYQNARLAELGLSPFQLKGILEARNIIIPGGEIFTDREQIVLEPTGNFDSVADLKRTVITLPGRDGVVYLEDIVDIRRDYIDPPTSRVHYKGKPALTLALNLREGGDMLALGDDVKRALERFRQAYPVGVDFDIVAFQPEHVKRKVDEFVTNLLQAMVIVLVVMLIFLGLRTGLAVSSLIPMAMIMALLVMGLLGIGIDQMSLAAMIIALGMLVDNAIVMSESVMVLMGEGKSAVEAAIESAQELKIPLLTSSLTTAAAFLPIYLAKSSTGEYTAPLFKVVTITLLSSWLLSLTMTPLFCVYFIRVKKNTEQGSYNNTFYRRYRGFLLFILRNRLLTLVTVLLIFMVAMASFRFVPKMFFPPHNKPIFSAELRLPVGTPLKRMEAVVQQIEDFMQAEMMADPKQDKEGLVSWVSYIGSGAPRYMLPYSPEAPSPEYTYMLINGSSRDHNLAEMIPRLERYCLNNFPDLTPKIRPLILGPPIENPVEVRLSGKDTDRLFDLAQQTKEQLANIPGSRNITDNWGARTKKLVVQINQPRALRAGLTSRDIAVSLQTILSGIQTTEYREEDELIPVTLRSVAADRKDIGKLESHNIYVQQTGQSVPLKQVADINIAWQPGKIIRRDRVRTITVQSNIDSGANAIAIGQQIDGWLKEQSRNWPFGDKYQLGGEIETSGKANKSIAVNLPLTTLLILLLLVGQFNSLRRPLIILLTIPLGMIGVTFGLLVTGSYFGFMTLLGIIALCGIVINNAIVLIDRINIEIDEHGQDPATAILESAQRRLRPILLTTATTMGGLLPLWLSGGPMWEPMAISIIFGLLFATILTLGLVPVLYSLLFRVNFRNFTYRSPDGRI</sequence>
<dbReference type="Proteomes" id="UP000182517">
    <property type="component" value="Chromosome"/>
</dbReference>
<keyword evidence="3" id="KW-1185">Reference proteome</keyword>
<dbReference type="Gene3D" id="3.30.70.1320">
    <property type="entry name" value="Multidrug efflux transporter AcrB pore domain like"/>
    <property type="match status" value="1"/>
</dbReference>
<proteinExistence type="predicted"/>
<dbReference type="EMBL" id="CP015519">
    <property type="protein sequence ID" value="APG27962.1"/>
    <property type="molecule type" value="Genomic_DNA"/>
</dbReference>
<keyword evidence="1" id="KW-1133">Transmembrane helix</keyword>
<dbReference type="KEGG" id="pef:A7E78_09005"/>
<dbReference type="Pfam" id="PF00873">
    <property type="entry name" value="ACR_tran"/>
    <property type="match status" value="1"/>
</dbReference>
<feature type="transmembrane region" description="Helical" evidence="1">
    <location>
        <begin position="510"/>
        <end position="537"/>
    </location>
</feature>
<dbReference type="STRING" id="1842532.A7E78_09005"/>
<dbReference type="InterPro" id="IPR027463">
    <property type="entry name" value="AcrB_DN_DC_subdom"/>
</dbReference>
<dbReference type="AlphaFoldDB" id="A0A1L3GPW0"/>
<protein>
    <submittedName>
        <fullName evidence="2">Acriflavine resistance protein B</fullName>
    </submittedName>
</protein>
<dbReference type="SUPFAM" id="SSF82866">
    <property type="entry name" value="Multidrug efflux transporter AcrB transmembrane domain"/>
    <property type="match status" value="2"/>
</dbReference>
<feature type="transmembrane region" description="Helical" evidence="1">
    <location>
        <begin position="864"/>
        <end position="883"/>
    </location>
</feature>
<evidence type="ECO:0000313" key="3">
    <source>
        <dbReference type="Proteomes" id="UP000182517"/>
    </source>
</evidence>
<feature type="transmembrane region" description="Helical" evidence="1">
    <location>
        <begin position="432"/>
        <end position="450"/>
    </location>
</feature>
<evidence type="ECO:0000256" key="1">
    <source>
        <dbReference type="SAM" id="Phobius"/>
    </source>
</evidence>
<dbReference type="SUPFAM" id="SSF82714">
    <property type="entry name" value="Multidrug efflux transporter AcrB TolC docking domain, DN and DC subdomains"/>
    <property type="match status" value="2"/>
</dbReference>
<keyword evidence="1" id="KW-0472">Membrane</keyword>
<feature type="transmembrane region" description="Helical" evidence="1">
    <location>
        <begin position="966"/>
        <end position="983"/>
    </location>
</feature>
<evidence type="ECO:0000313" key="2">
    <source>
        <dbReference type="EMBL" id="APG27962.1"/>
    </source>
</evidence>
<gene>
    <name evidence="2" type="ORF">A7E78_09005</name>
</gene>